<name>A0A6G0TVH7_APHGL</name>
<sequence length="289" mass="33313">MLIAENPYNINDMNIREFSLKHLKLKRYDPFSSIDLRQKYILCNVFYQYCVMFRNVKSNIKLIQIKYESSGVILEVQGGHLPSLLSNFKSSPMGRKLEMLGGSEGSTMLAVSMVIQAFIRSERGNNEQVKQLEEKGIVEHSDSPWNAPLLIDPKKLDAVDYYNLLTKVDYDKALTIFRLVYIKKTKYNYTSLDDVRPSESVCLILGNPIVKEIVAYALIIIQSFPIVRIVCMLVHFFCSYRIYFTMPKEKQSVSSRLKNIVREFGENTFATDASVLLCKFCNIKINHDI</sequence>
<gene>
    <name evidence="2" type="ORF">AGLY_005000</name>
</gene>
<reference evidence="2 3" key="1">
    <citation type="submission" date="2019-08" db="EMBL/GenBank/DDBJ databases">
        <title>The genome of the soybean aphid Biotype 1, its phylome, world population structure and adaptation to the North American continent.</title>
        <authorList>
            <person name="Giordano R."/>
            <person name="Donthu R.K."/>
            <person name="Hernandez A.G."/>
            <person name="Wright C.L."/>
            <person name="Zimin A.V."/>
        </authorList>
    </citation>
    <scope>NUCLEOTIDE SEQUENCE [LARGE SCALE GENOMIC DNA]</scope>
    <source>
        <tissue evidence="2">Whole aphids</tissue>
    </source>
</reference>
<dbReference type="AlphaFoldDB" id="A0A6G0TVH7"/>
<keyword evidence="1" id="KW-1133">Transmembrane helix</keyword>
<keyword evidence="3" id="KW-1185">Reference proteome</keyword>
<dbReference type="Proteomes" id="UP000475862">
    <property type="component" value="Unassembled WGS sequence"/>
</dbReference>
<dbReference type="Gene3D" id="3.10.10.10">
    <property type="entry name" value="HIV Type 1 Reverse Transcriptase, subunit A, domain 1"/>
    <property type="match status" value="1"/>
</dbReference>
<dbReference type="EMBL" id="VYZN01000014">
    <property type="protein sequence ID" value="KAE9539748.1"/>
    <property type="molecule type" value="Genomic_DNA"/>
</dbReference>
<dbReference type="OrthoDB" id="420169at2759"/>
<comment type="caution">
    <text evidence="2">The sequence shown here is derived from an EMBL/GenBank/DDBJ whole genome shotgun (WGS) entry which is preliminary data.</text>
</comment>
<keyword evidence="1" id="KW-0812">Transmembrane</keyword>
<organism evidence="2 3">
    <name type="scientific">Aphis glycines</name>
    <name type="common">Soybean aphid</name>
    <dbReference type="NCBI Taxonomy" id="307491"/>
    <lineage>
        <taxon>Eukaryota</taxon>
        <taxon>Metazoa</taxon>
        <taxon>Ecdysozoa</taxon>
        <taxon>Arthropoda</taxon>
        <taxon>Hexapoda</taxon>
        <taxon>Insecta</taxon>
        <taxon>Pterygota</taxon>
        <taxon>Neoptera</taxon>
        <taxon>Paraneoptera</taxon>
        <taxon>Hemiptera</taxon>
        <taxon>Sternorrhyncha</taxon>
        <taxon>Aphidomorpha</taxon>
        <taxon>Aphidoidea</taxon>
        <taxon>Aphididae</taxon>
        <taxon>Aphidini</taxon>
        <taxon>Aphis</taxon>
        <taxon>Aphis</taxon>
    </lineage>
</organism>
<evidence type="ECO:0000256" key="1">
    <source>
        <dbReference type="SAM" id="Phobius"/>
    </source>
</evidence>
<protein>
    <submittedName>
        <fullName evidence="2">Uncharacterized protein</fullName>
    </submittedName>
</protein>
<feature type="transmembrane region" description="Helical" evidence="1">
    <location>
        <begin position="213"/>
        <end position="238"/>
    </location>
</feature>
<evidence type="ECO:0000313" key="2">
    <source>
        <dbReference type="EMBL" id="KAE9539748.1"/>
    </source>
</evidence>
<proteinExistence type="predicted"/>
<accession>A0A6G0TVH7</accession>
<keyword evidence="1" id="KW-0472">Membrane</keyword>
<evidence type="ECO:0000313" key="3">
    <source>
        <dbReference type="Proteomes" id="UP000475862"/>
    </source>
</evidence>